<dbReference type="PATRIC" id="fig|1348663.4.peg.2525"/>
<dbReference type="eggNOG" id="ENOG5030WBX">
    <property type="taxonomic scope" value="Bacteria"/>
</dbReference>
<dbReference type="AlphaFoldDB" id="A0A066YVM8"/>
<gene>
    <name evidence="1" type="ORF">KCH_26150</name>
</gene>
<organism evidence="1 2">
    <name type="scientific">Kitasatospora cheerisanensis KCTC 2395</name>
    <dbReference type="NCBI Taxonomy" id="1348663"/>
    <lineage>
        <taxon>Bacteria</taxon>
        <taxon>Bacillati</taxon>
        <taxon>Actinomycetota</taxon>
        <taxon>Actinomycetes</taxon>
        <taxon>Kitasatosporales</taxon>
        <taxon>Streptomycetaceae</taxon>
        <taxon>Kitasatospora</taxon>
    </lineage>
</organism>
<dbReference type="GO" id="GO:0006508">
    <property type="term" value="P:proteolysis"/>
    <property type="evidence" value="ECO:0007669"/>
    <property type="project" value="UniProtKB-KW"/>
</dbReference>
<dbReference type="Proteomes" id="UP000027178">
    <property type="component" value="Unassembled WGS sequence"/>
</dbReference>
<keyword evidence="2" id="KW-1185">Reference proteome</keyword>
<reference evidence="1 2" key="1">
    <citation type="submission" date="2014-05" db="EMBL/GenBank/DDBJ databases">
        <title>Draft Genome Sequence of Kitasatospora cheerisanensis KCTC 2395.</title>
        <authorList>
            <person name="Nam D.H."/>
        </authorList>
    </citation>
    <scope>NUCLEOTIDE SEQUENCE [LARGE SCALE GENOMIC DNA]</scope>
    <source>
        <strain evidence="1 2">KCTC 2395</strain>
    </source>
</reference>
<dbReference type="OrthoDB" id="3860943at2"/>
<accession>A0A066YVM8</accession>
<dbReference type="EMBL" id="JNBY01000081">
    <property type="protein sequence ID" value="KDN85598.1"/>
    <property type="molecule type" value="Genomic_DNA"/>
</dbReference>
<dbReference type="RefSeq" id="WP_035862557.1">
    <property type="nucleotide sequence ID" value="NZ_KK853997.1"/>
</dbReference>
<comment type="caution">
    <text evidence="1">The sequence shown here is derived from an EMBL/GenBank/DDBJ whole genome shotgun (WGS) entry which is preliminary data.</text>
</comment>
<proteinExistence type="predicted"/>
<evidence type="ECO:0000313" key="1">
    <source>
        <dbReference type="EMBL" id="KDN85598.1"/>
    </source>
</evidence>
<dbReference type="HOGENOM" id="CLU_019649_0_0_11"/>
<keyword evidence="1" id="KW-0645">Protease</keyword>
<dbReference type="GO" id="GO:0008233">
    <property type="term" value="F:peptidase activity"/>
    <property type="evidence" value="ECO:0007669"/>
    <property type="project" value="UniProtKB-KW"/>
</dbReference>
<sequence>MGLRELIIDAWSWLNYKPVMSSPPRRGSGPFAELASGWVPPEDWRRLQAYKILAAYDQNQAGGLTAAAGDEAGLDRRELGDAAKLNTSALGYLLGASQSIVVPGAEAIGQDPGPEAVLARDVQDRLRDWARRELLPMRMQQAERSAVRYGDAVYTLAWDADAGRPMLRTMDPGWYFPELTEDEVDTTGFPSRVHFAWELPADPATGQRARVRRITYELGPIGGTTVSVVHPDGTGHREWVQGPDGEMVLRPGDRIEAGTGRVTRVYPWAPDRPSAVTCYLTDAEWLLEDLKAGESVYNLPAHRARYRVRKDGEVLQGLDLALDFLPIVHLTNSVPDTGEQWGQPVISRVMQVLDELAATDTDSSASSGTTGTPIIALSGVRLPKDRATGTAVPLRVQAGTVWSLNEGGSMSTLDTSPQLRELRERTDHLLDRLAANSRLTASGLGTVQPSEVPSGYALALALGPLDALVGEMRLARAHKYRLLFKFVGRLFQAGQVGWPVGELPQAEIVWGPHVPTDKAEALDQAAKGYEAGLLSLETCVRMLADAGYPITDIAEEVRRIQSRAFAAAGQLADATGDTAVVRAFLNLPPGGPEIPSAPLG</sequence>
<protein>
    <submittedName>
        <fullName evidence="1">Phage prohead protease, HK97 family</fullName>
    </submittedName>
</protein>
<evidence type="ECO:0000313" key="2">
    <source>
        <dbReference type="Proteomes" id="UP000027178"/>
    </source>
</evidence>
<name>A0A066YVM8_9ACTN</name>
<keyword evidence="1" id="KW-0378">Hydrolase</keyword>